<accession>A0ABZ0HCJ9</accession>
<dbReference type="SMART" id="SM00869">
    <property type="entry name" value="Autotransporter"/>
    <property type="match status" value="1"/>
</dbReference>
<dbReference type="Proteomes" id="UP001302666">
    <property type="component" value="Chromosome"/>
</dbReference>
<sequence length="1492" mass="147232">MVGVGTCNAVATGPAVSPFYTEGTLNISISVTDTEPPVITTPGAQSAPTDAGANTATLDVTSLGSVTDNSGTTPTITYAIGGTPLSGAHAFPIGVTTVTMDASDGAGNAAAQQSFTVTVTDSEVPVITAPGPQSAPTDAGANTAMLDVTSLGAVTDNSGTTPAITYAIGGTPLSGAHAFPIGATTVTMDASDGAGNAAAQQSFTVTVTDGEVPVITAPGAQSAPTDAGANTATLDVTSLGSVTDNSGSTPAITYAIGGTPLSGAYAFPIGVTTVTMDASDGAGNAAAQQSFTVTVTDGEVPVITTPGAQSAPTDAGANTATLDVTSLGSVTDNSGTTPTITYAIGGTPLSGAHAFPVGVTTVTMDASDGAGNAAAQQSFTVTVTDGEVPVITAPGAQSAPTDAGANTATLDVTSLGSVTDNSGTTPTITYAIGGTPLSGAHAFPVGVTTVTMDASDGAGNAAAQQSFTVTVTDGEVPVITTPGAQSAPTDAGANTATLDVTSLGSVTDNSGTTPAITYAIGGTPLSGAHAFPVGVTTVTMDASDGAGNAAAQQSFTVTVTDGEVPVITTPGAQSAPTDAGANTATLDVTSLGSVTDNSGTTPTITYAIGGTPLSGAHAFPVGVTTVTMDASDGAGNAATQQSFTVTVTDGEVPVITAPGAQSAPTDAGANTATLDVTSLGSVTDNSGTTPAITYAIGGTPLSGAYAFPIGVTTVTMDASDGAGNAAAQQSFTVTVTDGEVPVITAPGAQSAPTDAGANTATLDVTSLGSVTDNSGTTPTITYAIGGTPLSGAHAFPVGVTTVTMDASDGAGNAAAQQSFTVTVTDGEVPVITAPGAQSAPTDAGANTATLDVTSLGSVTDNSGTTPTITYAIGGTPLSGAHAFPVGVTTVTMDASDGAGNAAAQQSFTVTVTDGEVPVITTPGAQSAPTDAGANTATLDVTSLGSVTDNSGTTPTITYAIGGTPLSGAHAFPVGVTTVTMDASDGAGNAAAQQSFTVTVTDGEVPVITTPGAQSAPTDAGANTATLDVTNLGSVTDNSGPTPSITYRAGSTILTGPHVFPLGVTTVTMDATDSAGNVATQVSFTVTITDNEAPTVTLTTNSTQVAAGDRVVVSIAFSEPVTGFHGSELNFSNATLTSLSGTGTAWVATLSATGGGDVTVSVPAGAATDAAGNGNEMSNTLSVRDTTITETQTQISQFMQSRVDLLLKNQPELAHLLLGSETGRLNSQVSRGTGTFNFANRSDAPVWMMLNGSWTNESDRDLTYLFGSIGSHITINPNLLVGGMLQFDHMDQTDGAAKVQGAGWLAGPYFVARLPEQDLYFDGRLFYGQSSNKITPFGTYTDKFDTNRLLASLQVSGVLDYGEVDLIPSLKASYAREAQSAYTDTPGNRIPKQTVELGQIEAGLAFVAPMPLYTGEGEMTLTGGVEAIGSFVNGSGHAASVSPDYEGGRARIDLGMMHRMVNGGQFQIQSYYDGIGASGYDSYGVSFRLEYQF</sequence>
<dbReference type="InterPro" id="IPR036709">
    <property type="entry name" value="Autotransporte_beta_dom_sf"/>
</dbReference>
<proteinExistence type="predicted"/>
<dbReference type="EMBL" id="CP136704">
    <property type="protein sequence ID" value="WOI32062.1"/>
    <property type="molecule type" value="Genomic_DNA"/>
</dbReference>
<feature type="domain" description="HYR" evidence="2">
    <location>
        <begin position="560"/>
        <end position="649"/>
    </location>
</feature>
<reference evidence="4 5" key="1">
    <citation type="submission" date="2023-10" db="EMBL/GenBank/DDBJ databases">
        <title>Eight complete genome sequences of bacteria isolated from laboratory stock of Giant Kelp gametophytes.</title>
        <authorList>
            <person name="Tolentino B."/>
            <person name="Nuzhdin S."/>
        </authorList>
    </citation>
    <scope>NUCLEOTIDE SEQUENCE [LARGE SCALE GENOMIC DNA]</scope>
    <source>
        <strain evidence="4 5">LC.270.F.C4</strain>
    </source>
</reference>
<dbReference type="Pfam" id="PF19078">
    <property type="entry name" value="Big_12"/>
    <property type="match status" value="1"/>
</dbReference>
<evidence type="ECO:0000259" key="3">
    <source>
        <dbReference type="PROSITE" id="PS51208"/>
    </source>
</evidence>
<evidence type="ECO:0000256" key="1">
    <source>
        <dbReference type="ARBA" id="ARBA00022737"/>
    </source>
</evidence>
<dbReference type="RefSeq" id="WP_317384551.1">
    <property type="nucleotide sequence ID" value="NZ_CP136704.1"/>
</dbReference>
<dbReference type="InterPro" id="IPR044048">
    <property type="entry name" value="Big_12"/>
</dbReference>
<dbReference type="PROSITE" id="PS51208">
    <property type="entry name" value="AUTOTRANSPORTER"/>
    <property type="match status" value="1"/>
</dbReference>
<feature type="domain" description="HYR" evidence="2">
    <location>
        <begin position="736"/>
        <end position="825"/>
    </location>
</feature>
<feature type="domain" description="HYR" evidence="2">
    <location>
        <begin position="826"/>
        <end position="913"/>
    </location>
</feature>
<feature type="domain" description="HYR" evidence="2">
    <location>
        <begin position="122"/>
        <end position="209"/>
    </location>
</feature>
<keyword evidence="1" id="KW-0677">Repeat</keyword>
<dbReference type="PANTHER" id="PTHR24273">
    <property type="entry name" value="FI04643P-RELATED"/>
    <property type="match status" value="1"/>
</dbReference>
<dbReference type="SUPFAM" id="SSF103515">
    <property type="entry name" value="Autotransporter"/>
    <property type="match status" value="1"/>
</dbReference>
<gene>
    <name evidence="4" type="ORF">R1T40_13970</name>
</gene>
<evidence type="ECO:0000259" key="2">
    <source>
        <dbReference type="PROSITE" id="PS50825"/>
    </source>
</evidence>
<evidence type="ECO:0000313" key="5">
    <source>
        <dbReference type="Proteomes" id="UP001302666"/>
    </source>
</evidence>
<dbReference type="PANTHER" id="PTHR24273:SF32">
    <property type="entry name" value="HYALIN"/>
    <property type="match status" value="1"/>
</dbReference>
<feature type="domain" description="Autotransporter" evidence="3">
    <location>
        <begin position="1238"/>
        <end position="1492"/>
    </location>
</feature>
<feature type="domain" description="HYR" evidence="2">
    <location>
        <begin position="1000"/>
        <end position="1089"/>
    </location>
</feature>
<organism evidence="4 5">
    <name type="scientific">Tritonibacter scottomollicae</name>
    <name type="common">Epibacterium scottomollicae</name>
    <dbReference type="NCBI Taxonomy" id="483013"/>
    <lineage>
        <taxon>Bacteria</taxon>
        <taxon>Pseudomonadati</taxon>
        <taxon>Pseudomonadota</taxon>
        <taxon>Alphaproteobacteria</taxon>
        <taxon>Rhodobacterales</taxon>
        <taxon>Paracoccaceae</taxon>
        <taxon>Tritonibacter</taxon>
    </lineage>
</organism>
<feature type="domain" description="HYR" evidence="2">
    <location>
        <begin position="296"/>
        <end position="385"/>
    </location>
</feature>
<feature type="domain" description="HYR" evidence="2">
    <location>
        <begin position="386"/>
        <end position="473"/>
    </location>
</feature>
<dbReference type="Pfam" id="PF02494">
    <property type="entry name" value="HYR"/>
    <property type="match status" value="6"/>
</dbReference>
<name>A0ABZ0HCJ9_TRISK</name>
<dbReference type="PROSITE" id="PS50825">
    <property type="entry name" value="HYR"/>
    <property type="match status" value="8"/>
</dbReference>
<keyword evidence="5" id="KW-1185">Reference proteome</keyword>
<feature type="domain" description="HYR" evidence="2">
    <location>
        <begin position="32"/>
        <end position="121"/>
    </location>
</feature>
<dbReference type="InterPro" id="IPR003410">
    <property type="entry name" value="HYR_dom"/>
</dbReference>
<evidence type="ECO:0000313" key="4">
    <source>
        <dbReference type="EMBL" id="WOI32062.1"/>
    </source>
</evidence>
<protein>
    <submittedName>
        <fullName evidence="4">HYR domain-containing protein</fullName>
    </submittedName>
</protein>
<dbReference type="InterPro" id="IPR005546">
    <property type="entry name" value="Autotransporte_beta"/>
</dbReference>